<feature type="transmembrane region" description="Helical" evidence="2">
    <location>
        <begin position="12"/>
        <end position="31"/>
    </location>
</feature>
<keyword evidence="4" id="KW-1185">Reference proteome</keyword>
<evidence type="ECO:0000313" key="3">
    <source>
        <dbReference type="EMBL" id="BCJ88010.1"/>
    </source>
</evidence>
<evidence type="ECO:0008006" key="5">
    <source>
        <dbReference type="Google" id="ProtNLM"/>
    </source>
</evidence>
<dbReference type="Pfam" id="PF09682">
    <property type="entry name" value="Phage_holin_6_1"/>
    <property type="match status" value="1"/>
</dbReference>
<accession>A0A7I8DHB8</accession>
<dbReference type="RefSeq" id="WP_200758608.1">
    <property type="nucleotide sequence ID" value="NZ_AP023366.1"/>
</dbReference>
<gene>
    <name evidence="3" type="ORF">skT53_29950</name>
</gene>
<keyword evidence="2" id="KW-0812">Transmembrane</keyword>
<dbReference type="KEGG" id="eff:skT53_29950"/>
<reference evidence="3 4" key="1">
    <citation type="submission" date="2020-08" db="EMBL/GenBank/DDBJ databases">
        <title>Complete Genome Sequence of Effusibacillus dendaii Strain skT53, Isolated from Farmland soil.</title>
        <authorList>
            <person name="Konishi T."/>
            <person name="Kawasaki H."/>
        </authorList>
    </citation>
    <scope>NUCLEOTIDE SEQUENCE [LARGE SCALE GENOMIC DNA]</scope>
    <source>
        <strain evidence="4">skT53</strain>
    </source>
</reference>
<proteinExistence type="predicted"/>
<dbReference type="InterPro" id="IPR010026">
    <property type="entry name" value="Phage_holin_LL-H"/>
</dbReference>
<organism evidence="3 4">
    <name type="scientific">Effusibacillus dendaii</name>
    <dbReference type="NCBI Taxonomy" id="2743772"/>
    <lineage>
        <taxon>Bacteria</taxon>
        <taxon>Bacillati</taxon>
        <taxon>Bacillota</taxon>
        <taxon>Bacilli</taxon>
        <taxon>Bacillales</taxon>
        <taxon>Alicyclobacillaceae</taxon>
        <taxon>Effusibacillus</taxon>
    </lineage>
</organism>
<dbReference type="NCBIfam" id="TIGR01673">
    <property type="entry name" value="holin_LLH"/>
    <property type="match status" value="1"/>
</dbReference>
<name>A0A7I8DHB8_9BACL</name>
<dbReference type="AlphaFoldDB" id="A0A7I8DHB8"/>
<dbReference type="Proteomes" id="UP000593802">
    <property type="component" value="Chromosome"/>
</dbReference>
<protein>
    <recommendedName>
        <fullName evidence="5">Phage holin</fullName>
    </recommendedName>
</protein>
<dbReference type="EMBL" id="AP023366">
    <property type="protein sequence ID" value="BCJ88010.1"/>
    <property type="molecule type" value="Genomic_DNA"/>
</dbReference>
<evidence type="ECO:0000256" key="2">
    <source>
        <dbReference type="SAM" id="Phobius"/>
    </source>
</evidence>
<feature type="region of interest" description="Disordered" evidence="1">
    <location>
        <begin position="107"/>
        <end position="128"/>
    </location>
</feature>
<evidence type="ECO:0000256" key="1">
    <source>
        <dbReference type="SAM" id="MobiDB-lite"/>
    </source>
</evidence>
<evidence type="ECO:0000313" key="4">
    <source>
        <dbReference type="Proteomes" id="UP000593802"/>
    </source>
</evidence>
<keyword evidence="2" id="KW-1133">Transmembrane helix</keyword>
<sequence>MNEVVMNLVQQAVAILLQILLIGVLAGLVWIRSELKNYIVQHTTAKERDLIARIGQEAFTYAETVFAQSDGPAKLNEAIKYMLDALARQGKSIPMKEVRSAIESAWMSDKRATGQTSGKSAPLPPPAA</sequence>
<keyword evidence="2" id="KW-0472">Membrane</keyword>